<name>A0A5C3R3W8_9AGAR</name>
<dbReference type="STRING" id="1884261.A0A5C3R3W8"/>
<dbReference type="GO" id="GO:0046274">
    <property type="term" value="P:lignin catabolic process"/>
    <property type="evidence" value="ECO:0007669"/>
    <property type="project" value="UniProtKB-KW"/>
</dbReference>
<dbReference type="GO" id="GO:0030248">
    <property type="term" value="F:cellulose binding"/>
    <property type="evidence" value="ECO:0007669"/>
    <property type="project" value="InterPro"/>
</dbReference>
<dbReference type="Pfam" id="PF22244">
    <property type="entry name" value="GCE_fung"/>
    <property type="match status" value="1"/>
</dbReference>
<evidence type="ECO:0000256" key="8">
    <source>
        <dbReference type="ARBA" id="ARBA00024511"/>
    </source>
</evidence>
<dbReference type="SMART" id="SM00236">
    <property type="entry name" value="fCBD"/>
    <property type="match status" value="1"/>
</dbReference>
<dbReference type="InterPro" id="IPR000254">
    <property type="entry name" value="CBD"/>
</dbReference>
<comment type="similarity">
    <text evidence="2">Belongs to the carbohydrate esterase 15 (CE15) family.</text>
</comment>
<dbReference type="InterPro" id="IPR035971">
    <property type="entry name" value="CBD_sf"/>
</dbReference>
<feature type="signal peptide" evidence="11">
    <location>
        <begin position="1"/>
        <end position="21"/>
    </location>
</feature>
<proteinExistence type="inferred from homology"/>
<keyword evidence="3" id="KW-0719">Serine esterase</keyword>
<dbReference type="Gene3D" id="3.40.50.1820">
    <property type="entry name" value="alpha/beta hydrolase"/>
    <property type="match status" value="1"/>
</dbReference>
<evidence type="ECO:0000256" key="5">
    <source>
        <dbReference type="ARBA" id="ARBA00022729"/>
    </source>
</evidence>
<dbReference type="InterPro" id="IPR029058">
    <property type="entry name" value="AB_hydrolase_fold"/>
</dbReference>
<evidence type="ECO:0000256" key="7">
    <source>
        <dbReference type="ARBA" id="ARBA00023185"/>
    </source>
</evidence>
<dbReference type="PROSITE" id="PS00562">
    <property type="entry name" value="CBM1_1"/>
    <property type="match status" value="1"/>
</dbReference>
<sequence>MFKLASVVALAVLLNSHRVLAAVPVWGQCGGQGWGGETTCVSGATCNVVNNWYSQCIPGTVTSNPPPEPSTPGPTSPDPTSDPSTPGPSPTQPNAACTPLPANAAIPTVSSLPDPFQFIVGGRRAATKADWECRRAEILELAQRQELGTFPPKPSSLTASFSGNTLTINASQSGKSTSFSVTISNVPSGTGPHPAIIAYGAASIPIPAGVAVIVFNNNQVAAQDGQGSRGVGRFYDLYGSSHSAGALTAWAWGVDRIIDAIELTPGTKLDPKRIGVTGCSRNGKGALIAGALVNRIALTIPQESGSGGAACWRLSDAQKASGTNVQTASQIIGENVWFSPVFNQIASSNVNRLGFDHHSIAALVAPRAMLVIENTSMEWLGNMSSYHCPRVARSVWRALGVPDNMGVSQVGHSDHCGFPSAQNPELTAFIQKFLLNQSSTNTNVEKTTGSYNFDQNRWVPWTTPTLT</sequence>
<keyword evidence="5 11" id="KW-0732">Signal</keyword>
<protein>
    <recommendedName>
        <fullName evidence="9">(4-O-methyl)-D-glucuronate--lignin esterase</fullName>
        <ecNumber evidence="9">3.1.1.117</ecNumber>
    </recommendedName>
</protein>
<dbReference type="SUPFAM" id="SSF53474">
    <property type="entry name" value="alpha/beta-Hydrolases"/>
    <property type="match status" value="1"/>
</dbReference>
<feature type="chain" id="PRO_5022696479" description="(4-O-methyl)-D-glucuronate--lignin esterase" evidence="11">
    <location>
        <begin position="22"/>
        <end position="467"/>
    </location>
</feature>
<reference evidence="13 14" key="1">
    <citation type="journal article" date="2019" name="Nat. Ecol. Evol.">
        <title>Megaphylogeny resolves global patterns of mushroom evolution.</title>
        <authorList>
            <person name="Varga T."/>
            <person name="Krizsan K."/>
            <person name="Foldi C."/>
            <person name="Dima B."/>
            <person name="Sanchez-Garcia M."/>
            <person name="Sanchez-Ramirez S."/>
            <person name="Szollosi G.J."/>
            <person name="Szarkandi J.G."/>
            <person name="Papp V."/>
            <person name="Albert L."/>
            <person name="Andreopoulos W."/>
            <person name="Angelini C."/>
            <person name="Antonin V."/>
            <person name="Barry K.W."/>
            <person name="Bougher N.L."/>
            <person name="Buchanan P."/>
            <person name="Buyck B."/>
            <person name="Bense V."/>
            <person name="Catcheside P."/>
            <person name="Chovatia M."/>
            <person name="Cooper J."/>
            <person name="Damon W."/>
            <person name="Desjardin D."/>
            <person name="Finy P."/>
            <person name="Geml J."/>
            <person name="Haridas S."/>
            <person name="Hughes K."/>
            <person name="Justo A."/>
            <person name="Karasinski D."/>
            <person name="Kautmanova I."/>
            <person name="Kiss B."/>
            <person name="Kocsube S."/>
            <person name="Kotiranta H."/>
            <person name="LaButti K.M."/>
            <person name="Lechner B.E."/>
            <person name="Liimatainen K."/>
            <person name="Lipzen A."/>
            <person name="Lukacs Z."/>
            <person name="Mihaltcheva S."/>
            <person name="Morgado L.N."/>
            <person name="Niskanen T."/>
            <person name="Noordeloos M.E."/>
            <person name="Ohm R.A."/>
            <person name="Ortiz-Santana B."/>
            <person name="Ovrebo C."/>
            <person name="Racz N."/>
            <person name="Riley R."/>
            <person name="Savchenko A."/>
            <person name="Shiryaev A."/>
            <person name="Soop K."/>
            <person name="Spirin V."/>
            <person name="Szebenyi C."/>
            <person name="Tomsovsky M."/>
            <person name="Tulloss R.E."/>
            <person name="Uehling J."/>
            <person name="Grigoriev I.V."/>
            <person name="Vagvolgyi C."/>
            <person name="Papp T."/>
            <person name="Martin F.M."/>
            <person name="Miettinen O."/>
            <person name="Hibbett D.S."/>
            <person name="Nagy L.G."/>
        </authorList>
    </citation>
    <scope>NUCLEOTIDE SEQUENCE [LARGE SCALE GENOMIC DNA]</scope>
    <source>
        <strain evidence="13 14">CBS 309.79</strain>
    </source>
</reference>
<evidence type="ECO:0000259" key="12">
    <source>
        <dbReference type="PROSITE" id="PS51164"/>
    </source>
</evidence>
<evidence type="ECO:0000256" key="9">
    <source>
        <dbReference type="ARBA" id="ARBA00026105"/>
    </source>
</evidence>
<evidence type="ECO:0000256" key="10">
    <source>
        <dbReference type="SAM" id="MobiDB-lite"/>
    </source>
</evidence>
<dbReference type="PROSITE" id="PS51164">
    <property type="entry name" value="CBM1_2"/>
    <property type="match status" value="1"/>
</dbReference>
<keyword evidence="7" id="KW-0439">Lignin degradation</keyword>
<feature type="region of interest" description="Disordered" evidence="10">
    <location>
        <begin position="60"/>
        <end position="100"/>
    </location>
</feature>
<evidence type="ECO:0000256" key="4">
    <source>
        <dbReference type="ARBA" id="ARBA00022525"/>
    </source>
</evidence>
<dbReference type="Proteomes" id="UP000305067">
    <property type="component" value="Unassembled WGS sequence"/>
</dbReference>
<dbReference type="GO" id="GO:0005975">
    <property type="term" value="P:carbohydrate metabolic process"/>
    <property type="evidence" value="ECO:0007669"/>
    <property type="project" value="InterPro"/>
</dbReference>
<comment type="subcellular location">
    <subcellularLocation>
        <location evidence="1">Secreted</location>
    </subcellularLocation>
</comment>
<keyword evidence="6" id="KW-0378">Hydrolase</keyword>
<dbReference type="EMBL" id="ML178816">
    <property type="protein sequence ID" value="TFL05554.1"/>
    <property type="molecule type" value="Genomic_DNA"/>
</dbReference>
<organism evidence="13 14">
    <name type="scientific">Pterulicium gracile</name>
    <dbReference type="NCBI Taxonomy" id="1884261"/>
    <lineage>
        <taxon>Eukaryota</taxon>
        <taxon>Fungi</taxon>
        <taxon>Dikarya</taxon>
        <taxon>Basidiomycota</taxon>
        <taxon>Agaricomycotina</taxon>
        <taxon>Agaricomycetes</taxon>
        <taxon>Agaricomycetidae</taxon>
        <taxon>Agaricales</taxon>
        <taxon>Pleurotineae</taxon>
        <taxon>Pterulaceae</taxon>
        <taxon>Pterulicium</taxon>
    </lineage>
</organism>
<dbReference type="EC" id="3.1.1.117" evidence="9"/>
<keyword evidence="4" id="KW-0964">Secreted</keyword>
<dbReference type="AlphaFoldDB" id="A0A5C3R3W8"/>
<evidence type="ECO:0000313" key="14">
    <source>
        <dbReference type="Proteomes" id="UP000305067"/>
    </source>
</evidence>
<dbReference type="GO" id="GO:0005576">
    <property type="term" value="C:extracellular region"/>
    <property type="evidence" value="ECO:0007669"/>
    <property type="project" value="UniProtKB-SubCell"/>
</dbReference>
<feature type="domain" description="CBM1" evidence="12">
    <location>
        <begin position="21"/>
        <end position="57"/>
    </location>
</feature>
<comment type="catalytic activity">
    <reaction evidence="8">
        <text>a 4-O-methyl-alpha-D-glucuronosyl ester derivative + H2O = 4-O-methyl-alpha-D-glucuronate derivative + an alcohol + H(+)</text>
        <dbReference type="Rhea" id="RHEA:67452"/>
        <dbReference type="ChEBI" id="CHEBI:15377"/>
        <dbReference type="ChEBI" id="CHEBI:15378"/>
        <dbReference type="ChEBI" id="CHEBI:30879"/>
        <dbReference type="ChEBI" id="CHEBI:171667"/>
        <dbReference type="ChEBI" id="CHEBI:171668"/>
        <dbReference type="EC" id="3.1.1.117"/>
    </reaction>
    <physiologicalReaction direction="left-to-right" evidence="8">
        <dbReference type="Rhea" id="RHEA:67453"/>
    </physiologicalReaction>
</comment>
<feature type="compositionally biased region" description="Pro residues" evidence="10">
    <location>
        <begin position="64"/>
        <end position="77"/>
    </location>
</feature>
<dbReference type="OrthoDB" id="3781271at2759"/>
<dbReference type="Pfam" id="PF00734">
    <property type="entry name" value="CBM_1"/>
    <property type="match status" value="1"/>
</dbReference>
<keyword evidence="14" id="KW-1185">Reference proteome</keyword>
<gene>
    <name evidence="13" type="ORF">BDV98DRAFT_541542</name>
</gene>
<accession>A0A5C3R3W8</accession>
<evidence type="ECO:0000256" key="6">
    <source>
        <dbReference type="ARBA" id="ARBA00022801"/>
    </source>
</evidence>
<dbReference type="GO" id="GO:0052689">
    <property type="term" value="F:carboxylic ester hydrolase activity"/>
    <property type="evidence" value="ECO:0007669"/>
    <property type="project" value="UniProtKB-KW"/>
</dbReference>
<evidence type="ECO:0000256" key="11">
    <source>
        <dbReference type="SAM" id="SignalP"/>
    </source>
</evidence>
<evidence type="ECO:0000256" key="2">
    <source>
        <dbReference type="ARBA" id="ARBA00010092"/>
    </source>
</evidence>
<evidence type="ECO:0000313" key="13">
    <source>
        <dbReference type="EMBL" id="TFL05554.1"/>
    </source>
</evidence>
<dbReference type="InterPro" id="IPR054579">
    <property type="entry name" value="GCE-like_dom"/>
</dbReference>
<dbReference type="SUPFAM" id="SSF57180">
    <property type="entry name" value="Cellulose-binding domain"/>
    <property type="match status" value="1"/>
</dbReference>
<evidence type="ECO:0000256" key="1">
    <source>
        <dbReference type="ARBA" id="ARBA00004613"/>
    </source>
</evidence>
<evidence type="ECO:0000256" key="3">
    <source>
        <dbReference type="ARBA" id="ARBA00022487"/>
    </source>
</evidence>